<gene>
    <name evidence="3" type="ORF">DUNSADRAFT_7498</name>
</gene>
<proteinExistence type="predicted"/>
<dbReference type="PANTHER" id="PTHR35970">
    <property type="entry name" value="SODIUM CHANNEL AND CLATHRIN LINKER 1"/>
    <property type="match status" value="1"/>
</dbReference>
<feature type="coiled-coil region" evidence="1">
    <location>
        <begin position="248"/>
        <end position="361"/>
    </location>
</feature>
<feature type="coiled-coil region" evidence="1">
    <location>
        <begin position="821"/>
        <end position="876"/>
    </location>
</feature>
<evidence type="ECO:0000256" key="1">
    <source>
        <dbReference type="SAM" id="Coils"/>
    </source>
</evidence>
<feature type="region of interest" description="Disordered" evidence="2">
    <location>
        <begin position="568"/>
        <end position="591"/>
    </location>
</feature>
<dbReference type="InterPro" id="IPR038911">
    <property type="entry name" value="SCLT1"/>
</dbReference>
<feature type="compositionally biased region" description="Basic and acidic residues" evidence="2">
    <location>
        <begin position="139"/>
        <end position="150"/>
    </location>
</feature>
<evidence type="ECO:0000256" key="2">
    <source>
        <dbReference type="SAM" id="MobiDB-lite"/>
    </source>
</evidence>
<sequence>MPSASKQFHVSLVAPSGKLQDVLMRIKRTGVHLHLELGEGRLQELNTFPFEVIKKWLPSNLRSRNVGPDNCLDLEIETDRGPRDLRMRTESAASVKTIIQALRDTVQAVLQDLEPRPPPPPTADQEAATDIPQPLPPITEEKETLTVQDREASTSPIFRNAAFTQTMPEPPPPVPGPSRHEVSSLQAHMAELTEQNAFLENLVKRLSAEVARLQPPNSQPPTYPLMEVDDGTPLPPWLKDRRYLNPLLTSYDNRLAQTEAKANEATSALEQLQKQLDEVVAENDKLQDRLVQMSSQAASMAGREPHPATSSAHALLKEENALLRQENDLLTSQQGEADRELQRLHQQLEEHKQTAVRMAQEEGTAQMRSQQQAAQLQVMAAQYSKLQASMRAEAQRVAQLEFQLAEARSQLEDEHITTEAAKRSHDILTMEQGSMRDRAVAADTRARVATEKLAALQMDNSNLRERLEAATSEATSSHKDCEALRQALSTVEAKLSVYQQKDAEVYTRIREALEAAEGARLARDASAAQKKELEAELTAMQQRMGGVRQAVRDQVYAELQDRIHALTKERDASREATTAADSEANKAHAAADLAARETLSLQSELKALKEQMGETLSTKSRLSLLSIDTMERIQAVERERDEAVGQMEKEARRVERTKKEWALEKQHLELELRTLRRTVPELEAALTTARGEAAGYARQCEALGRELVAARQAKERIETDLRQQIANVRAERDAEIRGMAARLEATVASAGRSVGEAEQHMASQEALMARWREEAQMVASKLDSALASHRRELTARETEMSVLSVDLQGARASHAAAAAELETLQATAARMQHALLEAESNNKQLRLQLLSATARQEDLESELRTLHATLEHLRSSQQSKAPQGLVGNDATSYGLAQRLDQLRRGS</sequence>
<organism evidence="3 4">
    <name type="scientific">Dunaliella salina</name>
    <name type="common">Green alga</name>
    <name type="synonym">Protococcus salinus</name>
    <dbReference type="NCBI Taxonomy" id="3046"/>
    <lineage>
        <taxon>Eukaryota</taxon>
        <taxon>Viridiplantae</taxon>
        <taxon>Chlorophyta</taxon>
        <taxon>core chlorophytes</taxon>
        <taxon>Chlorophyceae</taxon>
        <taxon>CS clade</taxon>
        <taxon>Chlamydomonadales</taxon>
        <taxon>Dunaliellaceae</taxon>
        <taxon>Dunaliella</taxon>
    </lineage>
</organism>
<feature type="region of interest" description="Disordered" evidence="2">
    <location>
        <begin position="112"/>
        <end position="150"/>
    </location>
</feature>
<protein>
    <submittedName>
        <fullName evidence="3">Uncharacterized protein</fullName>
    </submittedName>
</protein>
<reference evidence="3" key="1">
    <citation type="submission" date="2017-08" db="EMBL/GenBank/DDBJ databases">
        <authorList>
            <person name="Polle J.E."/>
            <person name="Barry K."/>
            <person name="Cushman J."/>
            <person name="Schmutz J."/>
            <person name="Tran D."/>
            <person name="Hathwaick L.T."/>
            <person name="Yim W.C."/>
            <person name="Jenkins J."/>
            <person name="Mckie-Krisberg Z.M."/>
            <person name="Prochnik S."/>
            <person name="Lindquist E."/>
            <person name="Dockter R.B."/>
            <person name="Adam C."/>
            <person name="Molina H."/>
            <person name="Bunkerborg J."/>
            <person name="Jin E."/>
            <person name="Buchheim M."/>
            <person name="Magnuson J."/>
        </authorList>
    </citation>
    <scope>NUCLEOTIDE SEQUENCE</scope>
    <source>
        <strain evidence="3">CCAP 19/18</strain>
    </source>
</reference>
<name>A0ABQ7GL91_DUNSA</name>
<dbReference type="PANTHER" id="PTHR35970:SF1">
    <property type="entry name" value="SODIUM CHANNEL AND CLATHRIN LINKER 1"/>
    <property type="match status" value="1"/>
</dbReference>
<dbReference type="Proteomes" id="UP000815325">
    <property type="component" value="Unassembled WGS sequence"/>
</dbReference>
<dbReference type="EMBL" id="MU069708">
    <property type="protein sequence ID" value="KAF5835371.1"/>
    <property type="molecule type" value="Genomic_DNA"/>
</dbReference>
<evidence type="ECO:0000313" key="4">
    <source>
        <dbReference type="Proteomes" id="UP000815325"/>
    </source>
</evidence>
<keyword evidence="4" id="KW-1185">Reference proteome</keyword>
<comment type="caution">
    <text evidence="3">The sequence shown here is derived from an EMBL/GenBank/DDBJ whole genome shotgun (WGS) entry which is preliminary data.</text>
</comment>
<feature type="coiled-coil region" evidence="1">
    <location>
        <begin position="182"/>
        <end position="209"/>
    </location>
</feature>
<accession>A0ABQ7GL91</accession>
<evidence type="ECO:0000313" key="3">
    <source>
        <dbReference type="EMBL" id="KAF5835371.1"/>
    </source>
</evidence>
<keyword evidence="1" id="KW-0175">Coiled coil</keyword>